<dbReference type="RefSeq" id="WP_034266457.1">
    <property type="nucleotide sequence ID" value="NZ_CP010586.1"/>
</dbReference>
<evidence type="ECO:0000313" key="2">
    <source>
        <dbReference type="EMBL" id="AKP77518.1"/>
    </source>
</evidence>
<keyword evidence="1" id="KW-0472">Membrane</keyword>
<feature type="transmembrane region" description="Helical" evidence="1">
    <location>
        <begin position="58"/>
        <end position="81"/>
    </location>
</feature>
<keyword evidence="1" id="KW-1133">Transmembrane helix</keyword>
<gene>
    <name evidence="2" type="ORF">AS52_02557</name>
</gene>
<dbReference type="EMBL" id="CP010586">
    <property type="protein sequence ID" value="AKP77518.1"/>
    <property type="molecule type" value="Genomic_DNA"/>
</dbReference>
<feature type="transmembrane region" description="Helical" evidence="1">
    <location>
        <begin position="29"/>
        <end position="46"/>
    </location>
</feature>
<feature type="transmembrane region" description="Helical" evidence="1">
    <location>
        <begin position="87"/>
        <end position="109"/>
    </location>
</feature>
<evidence type="ECO:0000313" key="3">
    <source>
        <dbReference type="Proteomes" id="UP000036410"/>
    </source>
</evidence>
<reference evidence="2 3" key="1">
    <citation type="submission" date="2015-01" db="EMBL/GenBank/DDBJ databases">
        <title>Genome sequence of bacillus megaterium Q3.</title>
        <authorList>
            <person name="Wang Y."/>
            <person name="Luo K."/>
            <person name="Bai L."/>
            <person name="Luo F."/>
        </authorList>
    </citation>
    <scope>NUCLEOTIDE SEQUENCE [LARGE SCALE GENOMIC DNA]</scope>
    <source>
        <strain evidence="2 3">Q3</strain>
    </source>
</reference>
<sequence length="152" mass="18146">MAQIVMWVLFIGPWLLLFAVDKERVKRYMAVSLFGVVLLTVVFQIADRFNWWEVNETLFFFVNMTPFPFGIFIIGTLFIFYFTYPGFWMFMIINAAFDLFQAFVMSPIFEKLDIYTLKGMNHFLLFVLMMVIAVLLFLYQKWQDTAFKLSIK</sequence>
<proteinExistence type="predicted"/>
<dbReference type="AlphaFoldDB" id="A0A806TIV8"/>
<name>A0A806TIV8_PRIMG</name>
<accession>A0A806TIV8</accession>
<keyword evidence="1" id="KW-0812">Transmembrane</keyword>
<dbReference type="Proteomes" id="UP000036410">
    <property type="component" value="Chromosome"/>
</dbReference>
<organism evidence="2 3">
    <name type="scientific">Priestia megaterium Q3</name>
    <dbReference type="NCBI Taxonomy" id="1452722"/>
    <lineage>
        <taxon>Bacteria</taxon>
        <taxon>Bacillati</taxon>
        <taxon>Bacillota</taxon>
        <taxon>Bacilli</taxon>
        <taxon>Bacillales</taxon>
        <taxon>Bacillaceae</taxon>
        <taxon>Priestia</taxon>
    </lineage>
</organism>
<evidence type="ECO:0000256" key="1">
    <source>
        <dbReference type="SAM" id="Phobius"/>
    </source>
</evidence>
<feature type="transmembrane region" description="Helical" evidence="1">
    <location>
        <begin position="121"/>
        <end position="139"/>
    </location>
</feature>
<protein>
    <submittedName>
        <fullName evidence="2">Uncharacterized protein</fullName>
    </submittedName>
</protein>